<evidence type="ECO:0008006" key="4">
    <source>
        <dbReference type="Google" id="ProtNLM"/>
    </source>
</evidence>
<dbReference type="Gene3D" id="3.40.50.720">
    <property type="entry name" value="NAD(P)-binding Rossmann-like Domain"/>
    <property type="match status" value="1"/>
</dbReference>
<reference evidence="2" key="1">
    <citation type="submission" date="2021-10" db="EMBL/GenBank/DDBJ databases">
        <authorList>
            <person name="Piombo E."/>
        </authorList>
    </citation>
    <scope>NUCLEOTIDE SEQUENCE</scope>
</reference>
<dbReference type="SUPFAM" id="SSF51735">
    <property type="entry name" value="NAD(P)-binding Rossmann-fold domains"/>
    <property type="match status" value="1"/>
</dbReference>
<dbReference type="EMBL" id="CABFNO020001300">
    <property type="protein sequence ID" value="CAG9978696.1"/>
    <property type="molecule type" value="Genomic_DNA"/>
</dbReference>
<dbReference type="InterPro" id="IPR036291">
    <property type="entry name" value="NAD(P)-bd_dom_sf"/>
</dbReference>
<name>A0A9N9XWF5_9HYPO</name>
<comment type="caution">
    <text evidence="2">The sequence shown here is derived from an EMBL/GenBank/DDBJ whole genome shotgun (WGS) entry which is preliminary data.</text>
</comment>
<dbReference type="GO" id="GO:0016491">
    <property type="term" value="F:oxidoreductase activity"/>
    <property type="evidence" value="ECO:0007669"/>
    <property type="project" value="UniProtKB-KW"/>
</dbReference>
<protein>
    <recommendedName>
        <fullName evidence="4">NAD(P)-binding protein</fullName>
    </recommendedName>
</protein>
<evidence type="ECO:0000256" key="1">
    <source>
        <dbReference type="ARBA" id="ARBA00023002"/>
    </source>
</evidence>
<dbReference type="PRINTS" id="PR00081">
    <property type="entry name" value="GDHRDH"/>
</dbReference>
<dbReference type="PANTHER" id="PTHR43157:SF31">
    <property type="entry name" value="PHOSPHATIDYLINOSITOL-GLYCAN BIOSYNTHESIS CLASS F PROTEIN"/>
    <property type="match status" value="1"/>
</dbReference>
<keyword evidence="1" id="KW-0560">Oxidoreductase</keyword>
<sequence>MSDAKKTVLVTGGNAGLGYEVVKALYKSKAPYDLIIASRSLAKAHGAIQTLIQETPDSLSTLDAVQLDLSQDDSIESCIEFVSTKYGKLDILINNAGAAFDYEIAAGRMSLREGFNNSWDVNVTGTHVLTHLAMPLLFKSDERRLLFLTSGASSLAETEMSGTAMFDRNNAAPDAGWPKTSQRNITAYKSTKTGLNMLMREWERVLRNDGFKIWCISPGFLATGLGGAGPEVLKKMGGLDPSVGGQFIKDVVEGRRDMDIGKVIRVDTIQPW</sequence>
<dbReference type="OrthoDB" id="1933717at2759"/>
<organism evidence="2 3">
    <name type="scientific">Clonostachys byssicola</name>
    <dbReference type="NCBI Taxonomy" id="160290"/>
    <lineage>
        <taxon>Eukaryota</taxon>
        <taxon>Fungi</taxon>
        <taxon>Dikarya</taxon>
        <taxon>Ascomycota</taxon>
        <taxon>Pezizomycotina</taxon>
        <taxon>Sordariomycetes</taxon>
        <taxon>Hypocreomycetidae</taxon>
        <taxon>Hypocreales</taxon>
        <taxon>Bionectriaceae</taxon>
        <taxon>Clonostachys</taxon>
    </lineage>
</organism>
<evidence type="ECO:0000313" key="3">
    <source>
        <dbReference type="Proteomes" id="UP000754883"/>
    </source>
</evidence>
<accession>A0A9N9XWF5</accession>
<dbReference type="AlphaFoldDB" id="A0A9N9XWF5"/>
<gene>
    <name evidence="2" type="ORF">CBYS24578_00009346</name>
</gene>
<keyword evidence="3" id="KW-1185">Reference proteome</keyword>
<evidence type="ECO:0000313" key="2">
    <source>
        <dbReference type="EMBL" id="CAG9978696.1"/>
    </source>
</evidence>
<dbReference type="Proteomes" id="UP000754883">
    <property type="component" value="Unassembled WGS sequence"/>
</dbReference>
<dbReference type="Pfam" id="PF00106">
    <property type="entry name" value="adh_short"/>
    <property type="match status" value="1"/>
</dbReference>
<dbReference type="InterPro" id="IPR002347">
    <property type="entry name" value="SDR_fam"/>
</dbReference>
<proteinExistence type="predicted"/>
<dbReference type="PANTHER" id="PTHR43157">
    <property type="entry name" value="PHOSPHATIDYLINOSITOL-GLYCAN BIOSYNTHESIS CLASS F PROTEIN-RELATED"/>
    <property type="match status" value="1"/>
</dbReference>